<dbReference type="Proteomes" id="UP000544110">
    <property type="component" value="Unassembled WGS sequence"/>
</dbReference>
<evidence type="ECO:0008006" key="3">
    <source>
        <dbReference type="Google" id="ProtNLM"/>
    </source>
</evidence>
<dbReference type="AlphaFoldDB" id="A0A7Y9RUQ0"/>
<organism evidence="1 2">
    <name type="scientific">Nocardioides perillae</name>
    <dbReference type="NCBI Taxonomy" id="1119534"/>
    <lineage>
        <taxon>Bacteria</taxon>
        <taxon>Bacillati</taxon>
        <taxon>Actinomycetota</taxon>
        <taxon>Actinomycetes</taxon>
        <taxon>Propionibacteriales</taxon>
        <taxon>Nocardioidaceae</taxon>
        <taxon>Nocardioides</taxon>
    </lineage>
</organism>
<evidence type="ECO:0000313" key="1">
    <source>
        <dbReference type="EMBL" id="NYG56977.1"/>
    </source>
</evidence>
<evidence type="ECO:0000313" key="2">
    <source>
        <dbReference type="Proteomes" id="UP000544110"/>
    </source>
</evidence>
<keyword evidence="2" id="KW-1185">Reference proteome</keyword>
<accession>A0A7Y9RUQ0</accession>
<dbReference type="EMBL" id="JACCAC010000001">
    <property type="protein sequence ID" value="NYG56977.1"/>
    <property type="molecule type" value="Genomic_DNA"/>
</dbReference>
<reference evidence="1 2" key="1">
    <citation type="submission" date="2020-07" db="EMBL/GenBank/DDBJ databases">
        <title>Sequencing the genomes of 1000 actinobacteria strains.</title>
        <authorList>
            <person name="Klenk H.-P."/>
        </authorList>
    </citation>
    <scope>NUCLEOTIDE SEQUENCE [LARGE SCALE GENOMIC DNA]</scope>
    <source>
        <strain evidence="1 2">DSM 24552</strain>
    </source>
</reference>
<gene>
    <name evidence="1" type="ORF">BJ989_003281</name>
</gene>
<name>A0A7Y9RUQ0_9ACTN</name>
<sequence length="313" mass="34694">MDYDPVARVRVHLRKELLASGLDDRALAAALRAGTLVRVRYGAYVTGADWAGLDERGRHRVLVRAAVKQSRTPVVVSHGSAVAELGGPLWGLPTEVAQLTRLDQRAGRNAADLHQHRGVLRAADVAVRGGLRVTTPAVTVLDVVATTSTEVGLVVANHFLHNRATDLEQLETTRAFHEHRPGTLGARLVLRLCDPAVESVGESRSLYAFWRGGLPTPRLQWLLVGDDGREVRLDFAWPELGVFAEFDGRVKYGRLLRAGQDASDVVDAEKRREEMVCRITGWRCLRIMWEDLTDPDRLAWRVRSLASHHRPAA</sequence>
<proteinExistence type="predicted"/>
<dbReference type="RefSeq" id="WP_179519141.1">
    <property type="nucleotide sequence ID" value="NZ_JACCAC010000001.1"/>
</dbReference>
<protein>
    <recommendedName>
        <fullName evidence="3">Transcriptional regulator, AbiEi antitoxin, Type IV TA system</fullName>
    </recommendedName>
</protein>
<comment type="caution">
    <text evidence="1">The sequence shown here is derived from an EMBL/GenBank/DDBJ whole genome shotgun (WGS) entry which is preliminary data.</text>
</comment>